<keyword evidence="1" id="KW-0812">Transmembrane</keyword>
<gene>
    <name evidence="2" type="ORF">ENU78_07290</name>
</gene>
<evidence type="ECO:0000313" key="2">
    <source>
        <dbReference type="EMBL" id="HGK24217.1"/>
    </source>
</evidence>
<comment type="caution">
    <text evidence="2">The sequence shown here is derived from an EMBL/GenBank/DDBJ whole genome shotgun (WGS) entry which is preliminary data.</text>
</comment>
<dbReference type="OMA" id="LMEFYFV"/>
<feature type="transmembrane region" description="Helical" evidence="1">
    <location>
        <begin position="130"/>
        <end position="154"/>
    </location>
</feature>
<feature type="transmembrane region" description="Helical" evidence="1">
    <location>
        <begin position="52"/>
        <end position="70"/>
    </location>
</feature>
<proteinExistence type="predicted"/>
<name>A0A7C3PU03_DICTH</name>
<reference evidence="2" key="1">
    <citation type="journal article" date="2020" name="mSystems">
        <title>Genome- and Community-Level Interaction Insights into Carbon Utilization and Element Cycling Functions of Hydrothermarchaeota in Hydrothermal Sediment.</title>
        <authorList>
            <person name="Zhou Z."/>
            <person name="Liu Y."/>
            <person name="Xu W."/>
            <person name="Pan J."/>
            <person name="Luo Z.H."/>
            <person name="Li M."/>
        </authorList>
    </citation>
    <scope>NUCLEOTIDE SEQUENCE [LARGE SCALE GENOMIC DNA]</scope>
    <source>
        <strain evidence="2">SpSt-70</strain>
    </source>
</reference>
<sequence length="156" mass="18693">MRNFDLLYFVNIILHFVSICYILGGSGFFTLLLLKIKDKESSLKTLKSFTDYLPFFMLLYTVTTLVYVFVDKNIILNFEYDFNVRLLVKFYIPFFLASILLSIHLRNKVIKLLNLQIPLIPNREWWKIKIDISVLMEFYFVILIIESLLIYLTYFD</sequence>
<feature type="transmembrane region" description="Helical" evidence="1">
    <location>
        <begin position="6"/>
        <end position="32"/>
    </location>
</feature>
<feature type="transmembrane region" description="Helical" evidence="1">
    <location>
        <begin position="90"/>
        <end position="109"/>
    </location>
</feature>
<organism evidence="2">
    <name type="scientific">Dictyoglomus thermophilum</name>
    <dbReference type="NCBI Taxonomy" id="14"/>
    <lineage>
        <taxon>Bacteria</taxon>
        <taxon>Pseudomonadati</taxon>
        <taxon>Dictyoglomota</taxon>
        <taxon>Dictyoglomia</taxon>
        <taxon>Dictyoglomales</taxon>
        <taxon>Dictyoglomaceae</taxon>
        <taxon>Dictyoglomus</taxon>
    </lineage>
</organism>
<dbReference type="AlphaFoldDB" id="A0A7C3PU03"/>
<protein>
    <recommendedName>
        <fullName evidence="3">DUF2214 family protein</fullName>
    </recommendedName>
</protein>
<dbReference type="RefSeq" id="WP_012547859.1">
    <property type="nucleotide sequence ID" value="NZ_VTFL01000003.1"/>
</dbReference>
<evidence type="ECO:0000256" key="1">
    <source>
        <dbReference type="SAM" id="Phobius"/>
    </source>
</evidence>
<keyword evidence="1" id="KW-0472">Membrane</keyword>
<accession>A0A7C3PU03</accession>
<dbReference type="EMBL" id="DTDV01000019">
    <property type="protein sequence ID" value="HGK24217.1"/>
    <property type="molecule type" value="Genomic_DNA"/>
</dbReference>
<evidence type="ECO:0008006" key="3">
    <source>
        <dbReference type="Google" id="ProtNLM"/>
    </source>
</evidence>
<keyword evidence="1" id="KW-1133">Transmembrane helix</keyword>